<organism evidence="6 7">
    <name type="scientific">Basidiobolus meristosporus CBS 931.73</name>
    <dbReference type="NCBI Taxonomy" id="1314790"/>
    <lineage>
        <taxon>Eukaryota</taxon>
        <taxon>Fungi</taxon>
        <taxon>Fungi incertae sedis</taxon>
        <taxon>Zoopagomycota</taxon>
        <taxon>Entomophthoromycotina</taxon>
        <taxon>Basidiobolomycetes</taxon>
        <taxon>Basidiobolales</taxon>
        <taxon>Basidiobolaceae</taxon>
        <taxon>Basidiobolus</taxon>
    </lineage>
</organism>
<dbReference type="InterPro" id="IPR050546">
    <property type="entry name" value="Glycosyl_Hydrlase_16"/>
</dbReference>
<evidence type="ECO:0000256" key="2">
    <source>
        <dbReference type="ARBA" id="ARBA00022801"/>
    </source>
</evidence>
<dbReference type="GO" id="GO:0005975">
    <property type="term" value="P:carbohydrate metabolic process"/>
    <property type="evidence" value="ECO:0007669"/>
    <property type="project" value="InterPro"/>
</dbReference>
<dbReference type="PANTHER" id="PTHR10963">
    <property type="entry name" value="GLYCOSYL HYDROLASE-RELATED"/>
    <property type="match status" value="1"/>
</dbReference>
<dbReference type="Proteomes" id="UP000193498">
    <property type="component" value="Unassembled WGS sequence"/>
</dbReference>
<dbReference type="SUPFAM" id="SSF49899">
    <property type="entry name" value="Concanavalin A-like lectins/glucanases"/>
    <property type="match status" value="1"/>
</dbReference>
<dbReference type="OrthoDB" id="4781at2759"/>
<keyword evidence="7" id="KW-1185">Reference proteome</keyword>
<dbReference type="Pfam" id="PF00722">
    <property type="entry name" value="Glyco_hydro_16"/>
    <property type="match status" value="1"/>
</dbReference>
<dbReference type="PANTHER" id="PTHR10963:SF22">
    <property type="entry name" value="GLYCOSIDASE CRH2-RELATED"/>
    <property type="match status" value="1"/>
</dbReference>
<dbReference type="STRING" id="1314790.A0A1Y1X734"/>
<dbReference type="AlphaFoldDB" id="A0A1Y1X734"/>
<dbReference type="InParanoid" id="A0A1Y1X734"/>
<dbReference type="EMBL" id="MCFE01000697">
    <property type="protein sequence ID" value="ORX81581.1"/>
    <property type="molecule type" value="Genomic_DNA"/>
</dbReference>
<dbReference type="Gene3D" id="2.60.120.200">
    <property type="match status" value="1"/>
</dbReference>
<evidence type="ECO:0000256" key="4">
    <source>
        <dbReference type="SAM" id="SignalP"/>
    </source>
</evidence>
<proteinExistence type="predicted"/>
<dbReference type="InterPro" id="IPR000757">
    <property type="entry name" value="Beta-glucanase-like"/>
</dbReference>
<keyword evidence="6" id="KW-0430">Lectin</keyword>
<keyword evidence="1 4" id="KW-0732">Signal</keyword>
<gene>
    <name evidence="6" type="ORF">K493DRAFT_93911</name>
</gene>
<feature type="non-terminal residue" evidence="6">
    <location>
        <position position="1"/>
    </location>
</feature>
<dbReference type="GO" id="GO:0004553">
    <property type="term" value="F:hydrolase activity, hydrolyzing O-glycosyl compounds"/>
    <property type="evidence" value="ECO:0007669"/>
    <property type="project" value="InterPro"/>
</dbReference>
<keyword evidence="2" id="KW-0378">Hydrolase</keyword>
<accession>A0A1Y1X734</accession>
<dbReference type="GO" id="GO:0030246">
    <property type="term" value="F:carbohydrate binding"/>
    <property type="evidence" value="ECO:0007669"/>
    <property type="project" value="UniProtKB-KW"/>
</dbReference>
<sequence>MALKKACLVALLAYFSTQANAACPESAPCYSGGRCGVGHNCIATICDPAKSYSADSCHPKPQCVDFVDTFSRDDVAEFSKFDGNPNSGYEWVSEFIPNHAAVEDGELVLSMPLGTHRNSYGRLQGFGATVTSVRWIQYGNVTARVKTASTSPGVVTSFIIRNPEGDEIDFEWVGGSPDQVQTNYYYNGILDYKNGRKTPVGSNTADGFNEYMFQWEEDFIKFWVNNKVIRTVYKKDTWDEKLKVYKYPAKLAQVHLGIWDGGRGALGTMEWAGGPTNWSNPKTVYKAYYNYVSIQCKYSSNPTQQWPTKSIDFPNFATSKTYSTASTSSAHSCYLLQDLFNRLH</sequence>
<dbReference type="PROSITE" id="PS51762">
    <property type="entry name" value="GH16_2"/>
    <property type="match status" value="1"/>
</dbReference>
<evidence type="ECO:0000256" key="1">
    <source>
        <dbReference type="ARBA" id="ARBA00022729"/>
    </source>
</evidence>
<comment type="caution">
    <text evidence="6">The sequence shown here is derived from an EMBL/GenBank/DDBJ whole genome shotgun (WGS) entry which is preliminary data.</text>
</comment>
<feature type="signal peptide" evidence="4">
    <location>
        <begin position="1"/>
        <end position="21"/>
    </location>
</feature>
<feature type="domain" description="GH16" evidence="5">
    <location>
        <begin position="64"/>
        <end position="294"/>
    </location>
</feature>
<name>A0A1Y1X734_9FUNG</name>
<keyword evidence="3" id="KW-0326">Glycosidase</keyword>
<feature type="chain" id="PRO_5011011365" evidence="4">
    <location>
        <begin position="22"/>
        <end position="344"/>
    </location>
</feature>
<dbReference type="InterPro" id="IPR013320">
    <property type="entry name" value="ConA-like_dom_sf"/>
</dbReference>
<evidence type="ECO:0000313" key="6">
    <source>
        <dbReference type="EMBL" id="ORX81581.1"/>
    </source>
</evidence>
<evidence type="ECO:0000313" key="7">
    <source>
        <dbReference type="Proteomes" id="UP000193498"/>
    </source>
</evidence>
<reference evidence="6 7" key="1">
    <citation type="submission" date="2016-07" db="EMBL/GenBank/DDBJ databases">
        <title>Pervasive Adenine N6-methylation of Active Genes in Fungi.</title>
        <authorList>
            <consortium name="DOE Joint Genome Institute"/>
            <person name="Mondo S.J."/>
            <person name="Dannebaum R.O."/>
            <person name="Kuo R.C."/>
            <person name="Labutti K."/>
            <person name="Haridas S."/>
            <person name="Kuo A."/>
            <person name="Salamov A."/>
            <person name="Ahrendt S.R."/>
            <person name="Lipzen A."/>
            <person name="Sullivan W."/>
            <person name="Andreopoulos W.B."/>
            <person name="Clum A."/>
            <person name="Lindquist E."/>
            <person name="Daum C."/>
            <person name="Ramamoorthy G.K."/>
            <person name="Gryganskyi A."/>
            <person name="Culley D."/>
            <person name="Magnuson J.K."/>
            <person name="James T.Y."/>
            <person name="O'Malley M.A."/>
            <person name="Stajich J.E."/>
            <person name="Spatafora J.W."/>
            <person name="Visel A."/>
            <person name="Grigoriev I.V."/>
        </authorList>
    </citation>
    <scope>NUCLEOTIDE SEQUENCE [LARGE SCALE GENOMIC DNA]</scope>
    <source>
        <strain evidence="6 7">CBS 931.73</strain>
    </source>
</reference>
<protein>
    <submittedName>
        <fullName evidence="6">Concanavalin A-like lectin/glucanase</fullName>
    </submittedName>
</protein>
<evidence type="ECO:0000259" key="5">
    <source>
        <dbReference type="PROSITE" id="PS51762"/>
    </source>
</evidence>
<evidence type="ECO:0000256" key="3">
    <source>
        <dbReference type="ARBA" id="ARBA00023295"/>
    </source>
</evidence>